<dbReference type="GO" id="GO:0008168">
    <property type="term" value="F:methyltransferase activity"/>
    <property type="evidence" value="ECO:0007669"/>
    <property type="project" value="UniProtKB-KW"/>
</dbReference>
<dbReference type="NCBIfam" id="TIGR01444">
    <property type="entry name" value="fkbM_fam"/>
    <property type="match status" value="1"/>
</dbReference>
<dbReference type="SUPFAM" id="SSF53335">
    <property type="entry name" value="S-adenosyl-L-methionine-dependent methyltransferases"/>
    <property type="match status" value="1"/>
</dbReference>
<dbReference type="Gene3D" id="3.40.50.150">
    <property type="entry name" value="Vaccinia Virus protein VP39"/>
    <property type="match status" value="1"/>
</dbReference>
<reference evidence="2" key="1">
    <citation type="submission" date="2023-03" db="EMBL/GenBank/DDBJ databases">
        <title>Multiphase analysis and comparison of six strains from genera Psychromarinibacter, Lutimaribacter, and Maritimibacter, including a novel species: Psychromarinibacter sediminicola sp. nov.</title>
        <authorList>
            <person name="Wang Y.-H."/>
            <person name="Ye M.-Q."/>
            <person name="Du Z.-J."/>
        </authorList>
    </citation>
    <scope>NUCLEOTIDE SEQUENCE</scope>
    <source>
        <strain evidence="2">C21-152</strain>
    </source>
</reference>
<dbReference type="InterPro" id="IPR006342">
    <property type="entry name" value="FkbM_mtfrase"/>
</dbReference>
<dbReference type="InterPro" id="IPR029063">
    <property type="entry name" value="SAM-dependent_MTases_sf"/>
</dbReference>
<dbReference type="Proteomes" id="UP001220964">
    <property type="component" value="Unassembled WGS sequence"/>
</dbReference>
<dbReference type="AlphaFoldDB" id="A0AAE3NWY4"/>
<evidence type="ECO:0000313" key="3">
    <source>
        <dbReference type="Proteomes" id="UP001220964"/>
    </source>
</evidence>
<organism evidence="2 3">
    <name type="scientific">Psychromarinibacter sediminicola</name>
    <dbReference type="NCBI Taxonomy" id="3033385"/>
    <lineage>
        <taxon>Bacteria</taxon>
        <taxon>Pseudomonadati</taxon>
        <taxon>Pseudomonadota</taxon>
        <taxon>Alphaproteobacteria</taxon>
        <taxon>Rhodobacterales</taxon>
        <taxon>Paracoccaceae</taxon>
        <taxon>Psychromarinibacter</taxon>
    </lineage>
</organism>
<dbReference type="InterPro" id="IPR052514">
    <property type="entry name" value="SAM-dependent_MTase"/>
</dbReference>
<accession>A0AAE3NWY4</accession>
<evidence type="ECO:0000259" key="1">
    <source>
        <dbReference type="Pfam" id="PF05050"/>
    </source>
</evidence>
<dbReference type="PANTHER" id="PTHR34203:SF15">
    <property type="entry name" value="SLL1173 PROTEIN"/>
    <property type="match status" value="1"/>
</dbReference>
<proteinExistence type="predicted"/>
<name>A0AAE3NWY4_9RHOB</name>
<keyword evidence="3" id="KW-1185">Reference proteome</keyword>
<dbReference type="PANTHER" id="PTHR34203">
    <property type="entry name" value="METHYLTRANSFERASE, FKBM FAMILY PROTEIN"/>
    <property type="match status" value="1"/>
</dbReference>
<evidence type="ECO:0000313" key="2">
    <source>
        <dbReference type="EMBL" id="MDF0603754.1"/>
    </source>
</evidence>
<dbReference type="RefSeq" id="WP_275569866.1">
    <property type="nucleotide sequence ID" value="NZ_JARGYC010000130.1"/>
</dbReference>
<keyword evidence="2" id="KW-0489">Methyltransferase</keyword>
<dbReference type="Pfam" id="PF05050">
    <property type="entry name" value="Methyltransf_21"/>
    <property type="match status" value="1"/>
</dbReference>
<protein>
    <submittedName>
        <fullName evidence="2">FkbM family methyltransferase</fullName>
    </submittedName>
</protein>
<sequence length="290" mass="31875">MLKILKLLLQHPLNAKGRTAALTRFLRWQIGVRLLPVPHLMPFVGDTCLVMERGMTGATGNWYCGLHEASDMAFVLHVLRDGDLFVDIGANVGSYTVLASGAVGARSIAFEPVPETYAMLTRNLSANRITDLVVAHNLGLGARNEKLRFTAGHDTTNHVVIGTTDTPTLEVTVRRLDEMLDSEVPRVIKLDVEGWEGEVLKGMSATLANPALAAVVCETNESAGRYTDVDGEYVEQVMRMHGFAAHSYNPENRELVRGGTGENTIFVRDYDFLCHRIATAPRFRLVNGTI</sequence>
<feature type="domain" description="Methyltransferase FkbM" evidence="1">
    <location>
        <begin position="87"/>
        <end position="243"/>
    </location>
</feature>
<keyword evidence="2" id="KW-0808">Transferase</keyword>
<comment type="caution">
    <text evidence="2">The sequence shown here is derived from an EMBL/GenBank/DDBJ whole genome shotgun (WGS) entry which is preliminary data.</text>
</comment>
<dbReference type="GO" id="GO:0032259">
    <property type="term" value="P:methylation"/>
    <property type="evidence" value="ECO:0007669"/>
    <property type="project" value="UniProtKB-KW"/>
</dbReference>
<dbReference type="EMBL" id="JARGYC010000130">
    <property type="protein sequence ID" value="MDF0603754.1"/>
    <property type="molecule type" value="Genomic_DNA"/>
</dbReference>
<gene>
    <name evidence="2" type="ORF">P1J78_23840</name>
</gene>